<dbReference type="EMBL" id="JABELV010000016">
    <property type="protein sequence ID" value="KAG7567043.1"/>
    <property type="molecule type" value="Genomic_DNA"/>
</dbReference>
<proteinExistence type="predicted"/>
<feature type="region of interest" description="Disordered" evidence="1">
    <location>
        <begin position="293"/>
        <end position="338"/>
    </location>
</feature>
<name>A0A8K0NSV9_9TREE</name>
<feature type="chain" id="PRO_5035430306" description="Glycoprotein" evidence="3">
    <location>
        <begin position="24"/>
        <end position="384"/>
    </location>
</feature>
<keyword evidence="5" id="KW-1185">Reference proteome</keyword>
<evidence type="ECO:0000256" key="3">
    <source>
        <dbReference type="SAM" id="SignalP"/>
    </source>
</evidence>
<evidence type="ECO:0000313" key="4">
    <source>
        <dbReference type="EMBL" id="KAG7567043.1"/>
    </source>
</evidence>
<keyword evidence="2" id="KW-0472">Membrane</keyword>
<reference evidence="4" key="1">
    <citation type="submission" date="2020-04" db="EMBL/GenBank/DDBJ databases">
        <title>Analysis of mating type loci in Filobasidium floriforme.</title>
        <authorList>
            <person name="Nowrousian M."/>
        </authorList>
    </citation>
    <scope>NUCLEOTIDE SEQUENCE</scope>
    <source>
        <strain evidence="4">CBS 6242</strain>
    </source>
</reference>
<gene>
    <name evidence="4" type="ORF">FFLO_01169</name>
</gene>
<keyword evidence="3" id="KW-0732">Signal</keyword>
<comment type="caution">
    <text evidence="4">The sequence shown here is derived from an EMBL/GenBank/DDBJ whole genome shotgun (WGS) entry which is preliminary data.</text>
</comment>
<accession>A0A8K0NSV9</accession>
<sequence length="384" mass="39177">MVATTFKGLSTVASLLALPFARAQVTATFPNGPTNPDRPEIAEPGTQINQTSYSRLLTLNSPGPDSVIGNVEPIVVAYCTKPRNGARLIPDGTIHSAHFVKTDAYVQINGLWDGTRVNIPYGDAGGELDPHGAENVGNPIGGNVTSNVSGQDVFYEEWMSFVSFDQFCMRICTAEVGGVPTSIMCEHELDVMGCAFVMPSVNMYNNNSFTSCEADVGAAPGDYPLANGSTSTFRQRYTGSYTNDGTVGYWTVGQEVTPAGPHTTPAVSMCTTYPTISNGIDTANFAVVSQSPLESGVSSPASTTAVSSGTMSMTTSGASTARNTGASSGTGATTARATTSNTAAASGAAASSQPASAAGKLDFGMGGLLLAGAAAIGGGLLVLA</sequence>
<evidence type="ECO:0000313" key="5">
    <source>
        <dbReference type="Proteomes" id="UP000812966"/>
    </source>
</evidence>
<dbReference type="AlphaFoldDB" id="A0A8K0NSV9"/>
<feature type="transmembrane region" description="Helical" evidence="2">
    <location>
        <begin position="363"/>
        <end position="383"/>
    </location>
</feature>
<keyword evidence="2" id="KW-1133">Transmembrane helix</keyword>
<keyword evidence="2" id="KW-0812">Transmembrane</keyword>
<protein>
    <recommendedName>
        <fullName evidence="6">Glycoprotein</fullName>
    </recommendedName>
</protein>
<evidence type="ECO:0000256" key="1">
    <source>
        <dbReference type="SAM" id="MobiDB-lite"/>
    </source>
</evidence>
<organism evidence="4 5">
    <name type="scientific">Filobasidium floriforme</name>
    <dbReference type="NCBI Taxonomy" id="5210"/>
    <lineage>
        <taxon>Eukaryota</taxon>
        <taxon>Fungi</taxon>
        <taxon>Dikarya</taxon>
        <taxon>Basidiomycota</taxon>
        <taxon>Agaricomycotina</taxon>
        <taxon>Tremellomycetes</taxon>
        <taxon>Filobasidiales</taxon>
        <taxon>Filobasidiaceae</taxon>
        <taxon>Filobasidium</taxon>
    </lineage>
</organism>
<feature type="signal peptide" evidence="3">
    <location>
        <begin position="1"/>
        <end position="23"/>
    </location>
</feature>
<evidence type="ECO:0008006" key="6">
    <source>
        <dbReference type="Google" id="ProtNLM"/>
    </source>
</evidence>
<evidence type="ECO:0000256" key="2">
    <source>
        <dbReference type="SAM" id="Phobius"/>
    </source>
</evidence>
<dbReference type="Proteomes" id="UP000812966">
    <property type="component" value="Unassembled WGS sequence"/>
</dbReference>
<feature type="compositionally biased region" description="Low complexity" evidence="1">
    <location>
        <begin position="295"/>
        <end position="338"/>
    </location>
</feature>